<dbReference type="GO" id="GO:0005524">
    <property type="term" value="F:ATP binding"/>
    <property type="evidence" value="ECO:0007669"/>
    <property type="project" value="UniProtKB-KW"/>
</dbReference>
<gene>
    <name evidence="4" type="ORF">MIU77_18580</name>
</gene>
<dbReference type="Proteomes" id="UP001055200">
    <property type="component" value="Chromosome"/>
</dbReference>
<keyword evidence="5" id="KW-1185">Reference proteome</keyword>
<keyword evidence="2 4" id="KW-0067">ATP-binding</keyword>
<evidence type="ECO:0000259" key="3">
    <source>
        <dbReference type="PROSITE" id="PS50893"/>
    </source>
</evidence>
<accession>A0ABY3UBE1</accession>
<dbReference type="PROSITE" id="PS50893">
    <property type="entry name" value="ABC_TRANSPORTER_2"/>
    <property type="match status" value="1"/>
</dbReference>
<evidence type="ECO:0000256" key="1">
    <source>
        <dbReference type="ARBA" id="ARBA00022741"/>
    </source>
</evidence>
<dbReference type="PANTHER" id="PTHR43038:SF7">
    <property type="entry name" value="ABC TRANSPORT SYSTEM ATP-BINDING PROTEIN"/>
    <property type="match status" value="1"/>
</dbReference>
<dbReference type="EMBL" id="CP092365">
    <property type="protein sequence ID" value="ULN54760.2"/>
    <property type="molecule type" value="Genomic_DNA"/>
</dbReference>
<dbReference type="SMART" id="SM00382">
    <property type="entry name" value="AAA"/>
    <property type="match status" value="1"/>
</dbReference>
<evidence type="ECO:0000313" key="4">
    <source>
        <dbReference type="EMBL" id="ULN54760.2"/>
    </source>
</evidence>
<dbReference type="RefSeq" id="WP_260063891.1">
    <property type="nucleotide sequence ID" value="NZ_CP092365.1"/>
</dbReference>
<dbReference type="InterPro" id="IPR003593">
    <property type="entry name" value="AAA+_ATPase"/>
</dbReference>
<dbReference type="Pfam" id="PF00005">
    <property type="entry name" value="ABC_tran"/>
    <property type="match status" value="1"/>
</dbReference>
<dbReference type="SUPFAM" id="SSF52540">
    <property type="entry name" value="P-loop containing nucleoside triphosphate hydrolases"/>
    <property type="match status" value="1"/>
</dbReference>
<organism evidence="4 5">
    <name type="scientific">Mycolicibacillus parakoreensis</name>
    <dbReference type="NCBI Taxonomy" id="1069221"/>
    <lineage>
        <taxon>Bacteria</taxon>
        <taxon>Bacillati</taxon>
        <taxon>Actinomycetota</taxon>
        <taxon>Actinomycetes</taxon>
        <taxon>Mycobacteriales</taxon>
        <taxon>Mycobacteriaceae</taxon>
        <taxon>Mycolicibacillus</taxon>
    </lineage>
</organism>
<evidence type="ECO:0000313" key="5">
    <source>
        <dbReference type="Proteomes" id="UP001055200"/>
    </source>
</evidence>
<reference evidence="4" key="1">
    <citation type="submission" date="2022-08" db="EMBL/GenBank/DDBJ databases">
        <title>Complete genome sequence of 14 non-tuberculosis mycobacteria type-strains.</title>
        <authorList>
            <person name="Igarashi Y."/>
            <person name="Osugi A."/>
            <person name="Mitarai S."/>
        </authorList>
    </citation>
    <scope>NUCLEOTIDE SEQUENCE</scope>
    <source>
        <strain evidence="4">DSM 45575</strain>
    </source>
</reference>
<sequence length="238" mass="24837">MIPLESTAALEFTGIAFAARGISVRGPTGCAFANVSLDIAAGQLGVIVAPAGSGRTALLLALAARMRLVTGTIAVGGHRLPGGERRVQRAVSVAQAAPAVDLDDDLRVGELIAERAMISRSRPTPPAIAEVFDVLGLRLPRRSTIGQLPRGERTMLATGLAAAERPCAVVVDDADSGCGPAERRRVWSGLHALTRLGCTVVASSTHIPDMLDETDMATTALPHPFERDATPVAPEEKR</sequence>
<dbReference type="InterPro" id="IPR003439">
    <property type="entry name" value="ABC_transporter-like_ATP-bd"/>
</dbReference>
<keyword evidence="1" id="KW-0547">Nucleotide-binding</keyword>
<dbReference type="Gene3D" id="3.40.50.300">
    <property type="entry name" value="P-loop containing nucleotide triphosphate hydrolases"/>
    <property type="match status" value="1"/>
</dbReference>
<dbReference type="InterPro" id="IPR027417">
    <property type="entry name" value="P-loop_NTPase"/>
</dbReference>
<name>A0ABY3UBE1_9MYCO</name>
<dbReference type="PANTHER" id="PTHR43038">
    <property type="entry name" value="ATP-BINDING CASSETTE, SUB-FAMILY H, MEMBER 1"/>
    <property type="match status" value="1"/>
</dbReference>
<feature type="domain" description="ABC transporter" evidence="3">
    <location>
        <begin position="10"/>
        <end position="237"/>
    </location>
</feature>
<evidence type="ECO:0000256" key="2">
    <source>
        <dbReference type="ARBA" id="ARBA00022840"/>
    </source>
</evidence>
<proteinExistence type="predicted"/>
<protein>
    <submittedName>
        <fullName evidence="4">ATP-binding cassette domain-containing protein</fullName>
    </submittedName>
</protein>